<protein>
    <recommendedName>
        <fullName evidence="3">Lipoprotein</fullName>
    </recommendedName>
</protein>
<evidence type="ECO:0000313" key="1">
    <source>
        <dbReference type="EMBL" id="MDN4165779.1"/>
    </source>
</evidence>
<proteinExistence type="predicted"/>
<reference evidence="1" key="1">
    <citation type="submission" date="2023-06" db="EMBL/GenBank/DDBJ databases">
        <title>Cytophagales bacterium Strain LB-30, isolated from soil.</title>
        <authorList>
            <person name="Liu B."/>
        </authorList>
    </citation>
    <scope>NUCLEOTIDE SEQUENCE</scope>
    <source>
        <strain evidence="1">LB-30</strain>
    </source>
</reference>
<name>A0ABT8F674_9BACT</name>
<comment type="caution">
    <text evidence="1">The sequence shown here is derived from an EMBL/GenBank/DDBJ whole genome shotgun (WGS) entry which is preliminary data.</text>
</comment>
<dbReference type="RefSeq" id="WP_320004309.1">
    <property type="nucleotide sequence ID" value="NZ_JAUHJS010000004.1"/>
</dbReference>
<evidence type="ECO:0008006" key="3">
    <source>
        <dbReference type="Google" id="ProtNLM"/>
    </source>
</evidence>
<organism evidence="1 2">
    <name type="scientific">Shiella aurantiaca</name>
    <dbReference type="NCBI Taxonomy" id="3058365"/>
    <lineage>
        <taxon>Bacteria</taxon>
        <taxon>Pseudomonadati</taxon>
        <taxon>Bacteroidota</taxon>
        <taxon>Cytophagia</taxon>
        <taxon>Cytophagales</taxon>
        <taxon>Shiellaceae</taxon>
        <taxon>Shiella</taxon>
    </lineage>
</organism>
<dbReference type="EMBL" id="JAUHJS010000004">
    <property type="protein sequence ID" value="MDN4165779.1"/>
    <property type="molecule type" value="Genomic_DNA"/>
</dbReference>
<gene>
    <name evidence="1" type="ORF">QWY31_09710</name>
</gene>
<dbReference type="PROSITE" id="PS51257">
    <property type="entry name" value="PROKAR_LIPOPROTEIN"/>
    <property type="match status" value="1"/>
</dbReference>
<sequence length="186" mass="21842">MTDLMPRFLILALICFLAACNPDKQKSVSGSEMSFATRDDTELFFKNVRQIFYEREVMQAAKLEIYRMKGRSQSAEYPLLDVAIVINWREDEAYINLQPQAFLENEDPLYLFVGDSLNLQTHSLNYRSKEDYRAFAQAVYQAILDNKAMRVKVQNDTLPYLDKEEDREVFRKTLVDYYRLVGAFDE</sequence>
<dbReference type="Proteomes" id="UP001168552">
    <property type="component" value="Unassembled WGS sequence"/>
</dbReference>
<keyword evidence="2" id="KW-1185">Reference proteome</keyword>
<accession>A0ABT8F674</accession>
<evidence type="ECO:0000313" key="2">
    <source>
        <dbReference type="Proteomes" id="UP001168552"/>
    </source>
</evidence>